<reference evidence="3" key="2">
    <citation type="submission" date="2021-02" db="EMBL/GenBank/DDBJ databases">
        <authorList>
            <person name="Kimball J.A."/>
            <person name="Haas M.W."/>
            <person name="Macchietto M."/>
            <person name="Kono T."/>
            <person name="Duquette J."/>
            <person name="Shao M."/>
        </authorList>
    </citation>
    <scope>NUCLEOTIDE SEQUENCE</scope>
    <source>
        <tissue evidence="3">Fresh leaf tissue</tissue>
    </source>
</reference>
<dbReference type="AlphaFoldDB" id="A0A8J5WDC2"/>
<name>A0A8J5WDC2_ZIZPA</name>
<proteinExistence type="predicted"/>
<evidence type="ECO:0000259" key="2">
    <source>
        <dbReference type="Pfam" id="PF12076"/>
    </source>
</evidence>
<comment type="subcellular location">
    <subcellularLocation>
        <location evidence="1">Membrane</location>
        <topology evidence="1">Multi-pass membrane protein</topology>
    </subcellularLocation>
</comment>
<dbReference type="Pfam" id="PF12076">
    <property type="entry name" value="CER1-like_C"/>
    <property type="match status" value="1"/>
</dbReference>
<keyword evidence="4" id="KW-1185">Reference proteome</keyword>
<dbReference type="EMBL" id="JAAALK010000082">
    <property type="protein sequence ID" value="KAG8087515.1"/>
    <property type="molecule type" value="Genomic_DNA"/>
</dbReference>
<reference evidence="3" key="1">
    <citation type="journal article" date="2021" name="bioRxiv">
        <title>Whole Genome Assembly and Annotation of Northern Wild Rice, Zizania palustris L., Supports a Whole Genome Duplication in the Zizania Genus.</title>
        <authorList>
            <person name="Haas M."/>
            <person name="Kono T."/>
            <person name="Macchietto M."/>
            <person name="Millas R."/>
            <person name="McGilp L."/>
            <person name="Shao M."/>
            <person name="Duquette J."/>
            <person name="Hirsch C.N."/>
            <person name="Kimball J."/>
        </authorList>
    </citation>
    <scope>NUCLEOTIDE SEQUENCE</scope>
    <source>
        <tissue evidence="3">Fresh leaf tissue</tissue>
    </source>
</reference>
<organism evidence="3 4">
    <name type="scientific">Zizania palustris</name>
    <name type="common">Northern wild rice</name>
    <dbReference type="NCBI Taxonomy" id="103762"/>
    <lineage>
        <taxon>Eukaryota</taxon>
        <taxon>Viridiplantae</taxon>
        <taxon>Streptophyta</taxon>
        <taxon>Embryophyta</taxon>
        <taxon>Tracheophyta</taxon>
        <taxon>Spermatophyta</taxon>
        <taxon>Magnoliopsida</taxon>
        <taxon>Liliopsida</taxon>
        <taxon>Poales</taxon>
        <taxon>Poaceae</taxon>
        <taxon>BOP clade</taxon>
        <taxon>Oryzoideae</taxon>
        <taxon>Oryzeae</taxon>
        <taxon>Zizaniinae</taxon>
        <taxon>Zizania</taxon>
    </lineage>
</organism>
<dbReference type="Proteomes" id="UP000729402">
    <property type="component" value="Unassembled WGS sequence"/>
</dbReference>
<evidence type="ECO:0000313" key="3">
    <source>
        <dbReference type="EMBL" id="KAG8087515.1"/>
    </source>
</evidence>
<dbReference type="GO" id="GO:0016020">
    <property type="term" value="C:membrane"/>
    <property type="evidence" value="ECO:0007669"/>
    <property type="project" value="UniProtKB-SubCell"/>
</dbReference>
<dbReference type="OrthoDB" id="408954at2759"/>
<dbReference type="InterPro" id="IPR021940">
    <property type="entry name" value="CER1-like_C"/>
</dbReference>
<protein>
    <recommendedName>
        <fullName evidence="2">Very-long-chain aldehyde decarbonylase CER1-like C-terminal domain-containing protein</fullName>
    </recommendedName>
</protein>
<evidence type="ECO:0000313" key="4">
    <source>
        <dbReference type="Proteomes" id="UP000729402"/>
    </source>
</evidence>
<accession>A0A8J5WDC2</accession>
<sequence>MHFHQFMVPPVIGFRRDCPYGKLAAMRLPGDVEGLWTCEYTISRDVVHACHAAGPVHFLEGYGHHEVNTIDVVWEASTSSS</sequence>
<comment type="caution">
    <text evidence="3">The sequence shown here is derived from an EMBL/GenBank/DDBJ whole genome shotgun (WGS) entry which is preliminary data.</text>
</comment>
<feature type="domain" description="Very-long-chain aldehyde decarbonylase CER1-like C-terminal" evidence="2">
    <location>
        <begin position="2"/>
        <end position="78"/>
    </location>
</feature>
<gene>
    <name evidence="3" type="ORF">GUJ93_ZPchr0010g7826</name>
</gene>
<evidence type="ECO:0000256" key="1">
    <source>
        <dbReference type="ARBA" id="ARBA00004141"/>
    </source>
</evidence>